<gene>
    <name evidence="1" type="ORF">EEN95_16250</name>
</gene>
<dbReference type="EMBL" id="RMUA01000024">
    <property type="protein sequence ID" value="MFK70770.1"/>
    <property type="molecule type" value="Genomic_DNA"/>
</dbReference>
<proteinExistence type="predicted"/>
<sequence length="74" mass="8603">MRACYKAPPPDGATLIRPTLPNIAVGRIRHLRRHPALHFYDDIPLVIFLQEHDRFIWEVGEQPVNPRLVIQDIV</sequence>
<reference evidence="1" key="1">
    <citation type="submission" date="2018-11" db="EMBL/GenBank/DDBJ databases">
        <authorList>
            <consortium name="PulseNet: The National Subtyping Network for Foodborne Disease Surveillance"/>
            <person name="Tarr C.L."/>
            <person name="Trees E."/>
            <person name="Katz L.S."/>
            <person name="Carleton-Romer H.A."/>
            <person name="Stroika S."/>
            <person name="Kucerova Z."/>
            <person name="Roache K.F."/>
            <person name="Sabol A.L."/>
            <person name="Besser J."/>
            <person name="Gerner-Smidt P."/>
        </authorList>
    </citation>
    <scope>NUCLEOTIDE SEQUENCE [LARGE SCALE GENOMIC DNA]</scope>
    <source>
        <strain evidence="1">PNUSAS057377</strain>
    </source>
</reference>
<protein>
    <submittedName>
        <fullName evidence="1">Uncharacterized protein</fullName>
    </submittedName>
</protein>
<dbReference type="AlphaFoldDB" id="A0A3J4MPX3"/>
<organism evidence="1">
    <name type="scientific">Salmonella enterica</name>
    <name type="common">Salmonella choleraesuis</name>
    <dbReference type="NCBI Taxonomy" id="28901"/>
    <lineage>
        <taxon>Bacteria</taxon>
        <taxon>Pseudomonadati</taxon>
        <taxon>Pseudomonadota</taxon>
        <taxon>Gammaproteobacteria</taxon>
        <taxon>Enterobacterales</taxon>
        <taxon>Enterobacteriaceae</taxon>
        <taxon>Salmonella</taxon>
    </lineage>
</organism>
<name>A0A3J4MPX3_SALER</name>
<comment type="caution">
    <text evidence="1">The sequence shown here is derived from an EMBL/GenBank/DDBJ whole genome shotgun (WGS) entry which is preliminary data.</text>
</comment>
<accession>A0A3J4MPX3</accession>
<evidence type="ECO:0000313" key="1">
    <source>
        <dbReference type="EMBL" id="MFK70770.1"/>
    </source>
</evidence>
<dbReference type="Proteomes" id="UP000885320">
    <property type="component" value="Unassembled WGS sequence"/>
</dbReference>